<dbReference type="PANTHER" id="PTHR42695">
    <property type="entry name" value="GLUTAMINE AMIDOTRANSFERASE YLR126C-RELATED"/>
    <property type="match status" value="1"/>
</dbReference>
<dbReference type="PROSITE" id="PS51273">
    <property type="entry name" value="GATASE_TYPE_1"/>
    <property type="match status" value="1"/>
</dbReference>
<dbReference type="Gene3D" id="3.40.50.880">
    <property type="match status" value="1"/>
</dbReference>
<feature type="domain" description="Glutamine amidotransferase" evidence="1">
    <location>
        <begin position="44"/>
        <end position="178"/>
    </location>
</feature>
<dbReference type="RefSeq" id="WP_268610488.1">
    <property type="nucleotide sequence ID" value="NZ_CP113797.1"/>
</dbReference>
<evidence type="ECO:0000313" key="2">
    <source>
        <dbReference type="EMBL" id="WAL60559.1"/>
    </source>
</evidence>
<dbReference type="InterPro" id="IPR017926">
    <property type="entry name" value="GATASE"/>
</dbReference>
<dbReference type="InterPro" id="IPR044992">
    <property type="entry name" value="ChyE-like"/>
</dbReference>
<dbReference type="Proteomes" id="UP001163152">
    <property type="component" value="Chromosome"/>
</dbReference>
<dbReference type="CDD" id="cd01741">
    <property type="entry name" value="GATase1_1"/>
    <property type="match status" value="1"/>
</dbReference>
<accession>A0A9E9C7P1</accession>
<evidence type="ECO:0000313" key="3">
    <source>
        <dbReference type="Proteomes" id="UP001163152"/>
    </source>
</evidence>
<dbReference type="SUPFAM" id="SSF52317">
    <property type="entry name" value="Class I glutamine amidotransferase-like"/>
    <property type="match status" value="1"/>
</dbReference>
<organism evidence="2 3">
    <name type="scientific">Thermocoleostomius sinensis A174</name>
    <dbReference type="NCBI Taxonomy" id="2016057"/>
    <lineage>
        <taxon>Bacteria</taxon>
        <taxon>Bacillati</taxon>
        <taxon>Cyanobacteriota</taxon>
        <taxon>Cyanophyceae</taxon>
        <taxon>Oculatellales</taxon>
        <taxon>Oculatellaceae</taxon>
        <taxon>Thermocoleostomius</taxon>
    </lineage>
</organism>
<gene>
    <name evidence="2" type="ORF">OXH18_00760</name>
</gene>
<dbReference type="GO" id="GO:0005829">
    <property type="term" value="C:cytosol"/>
    <property type="evidence" value="ECO:0007669"/>
    <property type="project" value="TreeGrafter"/>
</dbReference>
<dbReference type="KEGG" id="tsin:OXH18_00760"/>
<dbReference type="InterPro" id="IPR029062">
    <property type="entry name" value="Class_I_gatase-like"/>
</dbReference>
<name>A0A9E9C7P1_9CYAN</name>
<dbReference type="EMBL" id="CP113797">
    <property type="protein sequence ID" value="WAL60559.1"/>
    <property type="molecule type" value="Genomic_DNA"/>
</dbReference>
<keyword evidence="2" id="KW-0315">Glutamine amidotransferase</keyword>
<dbReference type="Pfam" id="PF00117">
    <property type="entry name" value="GATase"/>
    <property type="match status" value="1"/>
</dbReference>
<proteinExistence type="predicted"/>
<dbReference type="AlphaFoldDB" id="A0A9E9C7P1"/>
<protein>
    <submittedName>
        <fullName evidence="2">Glutamine amidotransferase</fullName>
    </submittedName>
</protein>
<dbReference type="PANTHER" id="PTHR42695:SF5">
    <property type="entry name" value="GLUTAMINE AMIDOTRANSFERASE YLR126C-RELATED"/>
    <property type="match status" value="1"/>
</dbReference>
<keyword evidence="3" id="KW-1185">Reference proteome</keyword>
<evidence type="ECO:0000259" key="1">
    <source>
        <dbReference type="Pfam" id="PF00117"/>
    </source>
</evidence>
<sequence length="251" mass="27773">MKRILVIVHQETSDSGLVGQVLHEFGYQIDRCCPAIGQTLPTIEPYDGAIVFGGPMSANDDTSLDFIRRELDWIPTVLTAQKPYLGICLGAQLLARVLGATVAPHADDRREIGYTNICPVDLPHNPIASLNQVYQWHREGFTLASGAVLLATGEVFPHQAFCYDDTAYGLQFHPEITREMIDRWTTQAADQMGLPDAQPRAEQQKYHAVYAVAVEAWLRKFLLQWLNVAGDKEATEDSSARLPAPANDSPS</sequence>
<reference evidence="2" key="1">
    <citation type="submission" date="2022-12" db="EMBL/GenBank/DDBJ databases">
        <title>Polyphasic identification of a Novel Hot-Spring Cyanobacterium Ocullathermofonsia sinensis gen nov. sp. nov. and Genomic Insights on its Adaptations to the Thermal Habitat.</title>
        <authorList>
            <person name="Daroch M."/>
            <person name="Tang J."/>
            <person name="Jiang Y."/>
        </authorList>
    </citation>
    <scope>NUCLEOTIDE SEQUENCE</scope>
    <source>
        <strain evidence="2">PKUAC-SCTA174</strain>
    </source>
</reference>